<name>A0A1H6S0J3_9GAMM</name>
<sequence length="114" mass="12936">MQDIQAQAQLPVHLDPGKLLSLPESRGDYQLYAYQDSQKNQPLSTHTNVSNIRAHLASYLNLLLQHTQETCPEKARTAHHLLTCLGQITWSSPAWHPQQSLSFATPWLCESKDF</sequence>
<evidence type="ECO:0000313" key="2">
    <source>
        <dbReference type="Proteomes" id="UP000242999"/>
    </source>
</evidence>
<dbReference type="Proteomes" id="UP000242999">
    <property type="component" value="Unassembled WGS sequence"/>
</dbReference>
<evidence type="ECO:0000313" key="1">
    <source>
        <dbReference type="EMBL" id="SEI61471.1"/>
    </source>
</evidence>
<dbReference type="AlphaFoldDB" id="A0A1H6S0J3"/>
<accession>A0A1H6S0J3</accession>
<protein>
    <submittedName>
        <fullName evidence="1">Uncharacterized protein</fullName>
    </submittedName>
</protein>
<dbReference type="RefSeq" id="WP_093309257.1">
    <property type="nucleotide sequence ID" value="NZ_FNYH01000005.1"/>
</dbReference>
<gene>
    <name evidence="1" type="ORF">SAMN05421831_105140</name>
</gene>
<reference evidence="2" key="1">
    <citation type="submission" date="2016-10" db="EMBL/GenBank/DDBJ databases">
        <authorList>
            <person name="Varghese N."/>
            <person name="Submissions S."/>
        </authorList>
    </citation>
    <scope>NUCLEOTIDE SEQUENCE [LARGE SCALE GENOMIC DNA]</scope>
    <source>
        <strain evidence="2">DSM 7165</strain>
    </source>
</reference>
<proteinExistence type="predicted"/>
<keyword evidence="2" id="KW-1185">Reference proteome</keyword>
<organism evidence="1 2">
    <name type="scientific">Allopseudospirillum japonicum</name>
    <dbReference type="NCBI Taxonomy" id="64971"/>
    <lineage>
        <taxon>Bacteria</taxon>
        <taxon>Pseudomonadati</taxon>
        <taxon>Pseudomonadota</taxon>
        <taxon>Gammaproteobacteria</taxon>
        <taxon>Oceanospirillales</taxon>
        <taxon>Oceanospirillaceae</taxon>
        <taxon>Allopseudospirillum</taxon>
    </lineage>
</organism>
<dbReference type="EMBL" id="FNYH01000005">
    <property type="protein sequence ID" value="SEI61471.1"/>
    <property type="molecule type" value="Genomic_DNA"/>
</dbReference>